<gene>
    <name evidence="3" type="ORF">NFC73_00550</name>
</gene>
<evidence type="ECO:0000256" key="1">
    <source>
        <dbReference type="ARBA" id="ARBA00005254"/>
    </source>
</evidence>
<dbReference type="SUPFAM" id="SSF54637">
    <property type="entry name" value="Thioesterase/thiol ester dehydrase-isomerase"/>
    <property type="match status" value="1"/>
</dbReference>
<name>A0ABT1LK10_9MICC</name>
<dbReference type="Pfam" id="PF01575">
    <property type="entry name" value="MaoC_dehydratas"/>
    <property type="match status" value="1"/>
</dbReference>
<dbReference type="InterPro" id="IPR002539">
    <property type="entry name" value="MaoC-like_dom"/>
</dbReference>
<comment type="similarity">
    <text evidence="1">Belongs to the enoyl-CoA hydratase/isomerase family.</text>
</comment>
<proteinExistence type="inferred from homology"/>
<evidence type="ECO:0000313" key="3">
    <source>
        <dbReference type="EMBL" id="MCP8998229.1"/>
    </source>
</evidence>
<dbReference type="PANTHER" id="PTHR42993">
    <property type="entry name" value="MAOC-LIKE DEHYDRATASE DOMAIN-CONTAINING PROTEIN"/>
    <property type="match status" value="1"/>
</dbReference>
<dbReference type="Gene3D" id="3.10.129.10">
    <property type="entry name" value="Hotdog Thioesterase"/>
    <property type="match status" value="1"/>
</dbReference>
<dbReference type="PANTHER" id="PTHR42993:SF1">
    <property type="entry name" value="MAOC-LIKE DEHYDRATASE DOMAIN-CONTAINING PROTEIN"/>
    <property type="match status" value="1"/>
</dbReference>
<accession>A0ABT1LK10</accession>
<evidence type="ECO:0000313" key="4">
    <source>
        <dbReference type="Proteomes" id="UP001524318"/>
    </source>
</evidence>
<evidence type="ECO:0000259" key="2">
    <source>
        <dbReference type="Pfam" id="PF01575"/>
    </source>
</evidence>
<keyword evidence="4" id="KW-1185">Reference proteome</keyword>
<feature type="domain" description="MaoC-like" evidence="2">
    <location>
        <begin position="12"/>
        <end position="116"/>
    </location>
</feature>
<sequence>MRIFENAAELEEAAGQELGVSGWHQLQQEQIQAFADATLDHQWIHVDEDRAASGPFGATVAHGYLSLSMLPYLGAQVYRVQGAAMVINYGLNKVRFPAPATVNSRIRDRLTLKSVTATEHGRQLVFLHEIDLEGSAKPACIAETVALLRS</sequence>
<protein>
    <submittedName>
        <fullName evidence="3">MaoC family dehydratase</fullName>
    </submittedName>
</protein>
<dbReference type="EMBL" id="JANCLV010000001">
    <property type="protein sequence ID" value="MCP8998229.1"/>
    <property type="molecule type" value="Genomic_DNA"/>
</dbReference>
<organism evidence="3 4">
    <name type="scientific">Pseudarthrobacter humi</name>
    <dbReference type="NCBI Taxonomy" id="2952523"/>
    <lineage>
        <taxon>Bacteria</taxon>
        <taxon>Bacillati</taxon>
        <taxon>Actinomycetota</taxon>
        <taxon>Actinomycetes</taxon>
        <taxon>Micrococcales</taxon>
        <taxon>Micrococcaceae</taxon>
        <taxon>Pseudarthrobacter</taxon>
    </lineage>
</organism>
<dbReference type="RefSeq" id="WP_254746771.1">
    <property type="nucleotide sequence ID" value="NZ_JANCLV010000001.1"/>
</dbReference>
<reference evidence="3 4" key="1">
    <citation type="submission" date="2022-06" db="EMBL/GenBank/DDBJ databases">
        <title>Pseudarthrobacter sp. strain RMG13 Genome sequencing and assembly.</title>
        <authorList>
            <person name="Kim I."/>
        </authorList>
    </citation>
    <scope>NUCLEOTIDE SEQUENCE [LARGE SCALE GENOMIC DNA]</scope>
    <source>
        <strain evidence="3 4">RMG13</strain>
    </source>
</reference>
<dbReference type="InterPro" id="IPR039375">
    <property type="entry name" value="NodN-like"/>
</dbReference>
<dbReference type="InterPro" id="IPR029069">
    <property type="entry name" value="HotDog_dom_sf"/>
</dbReference>
<dbReference type="Proteomes" id="UP001524318">
    <property type="component" value="Unassembled WGS sequence"/>
</dbReference>
<comment type="caution">
    <text evidence="3">The sequence shown here is derived from an EMBL/GenBank/DDBJ whole genome shotgun (WGS) entry which is preliminary data.</text>
</comment>
<dbReference type="CDD" id="cd03450">
    <property type="entry name" value="NodN"/>
    <property type="match status" value="1"/>
</dbReference>